<organism evidence="2">
    <name type="scientific">marine metagenome</name>
    <dbReference type="NCBI Taxonomy" id="408172"/>
    <lineage>
        <taxon>unclassified sequences</taxon>
        <taxon>metagenomes</taxon>
        <taxon>ecological metagenomes</taxon>
    </lineage>
</organism>
<proteinExistence type="predicted"/>
<dbReference type="Pfam" id="PF08241">
    <property type="entry name" value="Methyltransf_11"/>
    <property type="match status" value="1"/>
</dbReference>
<dbReference type="Gene3D" id="3.40.50.150">
    <property type="entry name" value="Vaccinia Virus protein VP39"/>
    <property type="match status" value="1"/>
</dbReference>
<name>A0A382J500_9ZZZZ</name>
<dbReference type="EMBL" id="UINC01071784">
    <property type="protein sequence ID" value="SVC06966.1"/>
    <property type="molecule type" value="Genomic_DNA"/>
</dbReference>
<dbReference type="SUPFAM" id="SSF53335">
    <property type="entry name" value="S-adenosyl-L-methionine-dependent methyltransferases"/>
    <property type="match status" value="1"/>
</dbReference>
<evidence type="ECO:0000259" key="1">
    <source>
        <dbReference type="Pfam" id="PF08241"/>
    </source>
</evidence>
<reference evidence="2" key="1">
    <citation type="submission" date="2018-05" db="EMBL/GenBank/DDBJ databases">
        <authorList>
            <person name="Lanie J.A."/>
            <person name="Ng W.-L."/>
            <person name="Kazmierczak K.M."/>
            <person name="Andrzejewski T.M."/>
            <person name="Davidsen T.M."/>
            <person name="Wayne K.J."/>
            <person name="Tettelin H."/>
            <person name="Glass J.I."/>
            <person name="Rusch D."/>
            <person name="Podicherti R."/>
            <person name="Tsui H.-C.T."/>
            <person name="Winkler M.E."/>
        </authorList>
    </citation>
    <scope>NUCLEOTIDE SEQUENCE</scope>
</reference>
<feature type="domain" description="Methyltransferase type 11" evidence="1">
    <location>
        <begin position="65"/>
        <end position="157"/>
    </location>
</feature>
<accession>A0A382J500</accession>
<dbReference type="GO" id="GO:0008757">
    <property type="term" value="F:S-adenosylmethionine-dependent methyltransferase activity"/>
    <property type="evidence" value="ECO:0007669"/>
    <property type="project" value="InterPro"/>
</dbReference>
<dbReference type="CDD" id="cd02440">
    <property type="entry name" value="AdoMet_MTases"/>
    <property type="match status" value="1"/>
</dbReference>
<sequence>MISKYYDRNNHRLVFLGKKSDSEYWNAHWLQHSDDDIVLNVKKNTESKFLLKYTRRYLSNGSAILEGGCGWGQNVYTLHQNGFKAYGVDYTYDNILKINSVLPELMITHGDIRQLDFDDGSFHGYWSWGVIEHYMDGYDSIRTEMFRVIQNHGYLFLTVPTMSLLRETKAYLGLYNELHDIELKQEDFFQYALSHNSVINNFTNNGFILVKQVNFAGIKGLKDEIKIIQSPMQKIFIS</sequence>
<evidence type="ECO:0000313" key="2">
    <source>
        <dbReference type="EMBL" id="SVC06966.1"/>
    </source>
</evidence>
<feature type="non-terminal residue" evidence="2">
    <location>
        <position position="238"/>
    </location>
</feature>
<dbReference type="InterPro" id="IPR029063">
    <property type="entry name" value="SAM-dependent_MTases_sf"/>
</dbReference>
<protein>
    <recommendedName>
        <fullName evidence="1">Methyltransferase type 11 domain-containing protein</fullName>
    </recommendedName>
</protein>
<dbReference type="AlphaFoldDB" id="A0A382J500"/>
<dbReference type="InterPro" id="IPR013216">
    <property type="entry name" value="Methyltransf_11"/>
</dbReference>
<gene>
    <name evidence="2" type="ORF">METZ01_LOCUS259820</name>
</gene>